<dbReference type="PROSITE" id="PS50995">
    <property type="entry name" value="HTH_MARR_2"/>
    <property type="match status" value="1"/>
</dbReference>
<dbReference type="Pfam" id="PF12802">
    <property type="entry name" value="MarR_2"/>
    <property type="match status" value="1"/>
</dbReference>
<dbReference type="InterPro" id="IPR039422">
    <property type="entry name" value="MarR/SlyA-like"/>
</dbReference>
<gene>
    <name evidence="2" type="ORF">FL583_18680</name>
</gene>
<comment type="caution">
    <text evidence="2">The sequence shown here is derived from an EMBL/GenBank/DDBJ whole genome shotgun (WGS) entry which is preliminary data.</text>
</comment>
<accession>A0A545AQR3</accession>
<sequence length="156" mass="17576">MTDTRWLDADEQRAWRRYLRMQSELTAHLARQLQTESELSLADFEVLVNLTDVPEGRLRVTELAKALQWEKSRLSHHFARMEKRGLVVREDCPSDARGAFVVLTPAGRSAIEAAAPGHVETVRRLMFDGLTHEQVEALTTIADVVLARIEGQTNGA</sequence>
<dbReference type="EMBL" id="VIRS01000012">
    <property type="protein sequence ID" value="TQS43658.1"/>
    <property type="molecule type" value="Genomic_DNA"/>
</dbReference>
<dbReference type="InterPro" id="IPR036388">
    <property type="entry name" value="WH-like_DNA-bd_sf"/>
</dbReference>
<proteinExistence type="predicted"/>
<dbReference type="InterPro" id="IPR036390">
    <property type="entry name" value="WH_DNA-bd_sf"/>
</dbReference>
<dbReference type="SUPFAM" id="SSF46785">
    <property type="entry name" value="Winged helix' DNA-binding domain"/>
    <property type="match status" value="1"/>
</dbReference>
<dbReference type="RefSeq" id="WP_142705959.1">
    <property type="nucleotide sequence ID" value="NZ_VIRS01000012.1"/>
</dbReference>
<dbReference type="SMART" id="SM00347">
    <property type="entry name" value="HTH_MARR"/>
    <property type="match status" value="1"/>
</dbReference>
<evidence type="ECO:0000259" key="1">
    <source>
        <dbReference type="PROSITE" id="PS50995"/>
    </source>
</evidence>
<dbReference type="OrthoDB" id="8635520at2"/>
<dbReference type="Proteomes" id="UP000317982">
    <property type="component" value="Unassembled WGS sequence"/>
</dbReference>
<evidence type="ECO:0000313" key="3">
    <source>
        <dbReference type="Proteomes" id="UP000317982"/>
    </source>
</evidence>
<dbReference type="AlphaFoldDB" id="A0A545AQR3"/>
<name>A0A545AQR3_9ACTN</name>
<reference evidence="2 3" key="1">
    <citation type="submission" date="2019-07" db="EMBL/GenBank/DDBJ databases">
        <title>Cryptosporangium phraense sp. nov., isolated from plant litter.</title>
        <authorList>
            <person name="Suriyachadkun C."/>
        </authorList>
    </citation>
    <scope>NUCLEOTIDE SEQUENCE [LARGE SCALE GENOMIC DNA]</scope>
    <source>
        <strain evidence="2 3">A-T 5661</strain>
    </source>
</reference>
<protein>
    <submittedName>
        <fullName evidence="2">MarR family transcriptional regulator</fullName>
    </submittedName>
</protein>
<dbReference type="Gene3D" id="1.10.10.10">
    <property type="entry name" value="Winged helix-like DNA-binding domain superfamily/Winged helix DNA-binding domain"/>
    <property type="match status" value="1"/>
</dbReference>
<dbReference type="PANTHER" id="PTHR33164:SF99">
    <property type="entry name" value="MARR FAMILY REGULATORY PROTEIN"/>
    <property type="match status" value="1"/>
</dbReference>
<dbReference type="InterPro" id="IPR000835">
    <property type="entry name" value="HTH_MarR-typ"/>
</dbReference>
<keyword evidence="3" id="KW-1185">Reference proteome</keyword>
<dbReference type="GO" id="GO:0003700">
    <property type="term" value="F:DNA-binding transcription factor activity"/>
    <property type="evidence" value="ECO:0007669"/>
    <property type="project" value="InterPro"/>
</dbReference>
<dbReference type="PANTHER" id="PTHR33164">
    <property type="entry name" value="TRANSCRIPTIONAL REGULATOR, MARR FAMILY"/>
    <property type="match status" value="1"/>
</dbReference>
<dbReference type="InParanoid" id="A0A545AQR3"/>
<dbReference type="GO" id="GO:0006950">
    <property type="term" value="P:response to stress"/>
    <property type="evidence" value="ECO:0007669"/>
    <property type="project" value="TreeGrafter"/>
</dbReference>
<evidence type="ECO:0000313" key="2">
    <source>
        <dbReference type="EMBL" id="TQS43658.1"/>
    </source>
</evidence>
<feature type="domain" description="HTH marR-type" evidence="1">
    <location>
        <begin position="11"/>
        <end position="147"/>
    </location>
</feature>
<organism evidence="2 3">
    <name type="scientific">Cryptosporangium phraense</name>
    <dbReference type="NCBI Taxonomy" id="2593070"/>
    <lineage>
        <taxon>Bacteria</taxon>
        <taxon>Bacillati</taxon>
        <taxon>Actinomycetota</taxon>
        <taxon>Actinomycetes</taxon>
        <taxon>Cryptosporangiales</taxon>
        <taxon>Cryptosporangiaceae</taxon>
        <taxon>Cryptosporangium</taxon>
    </lineage>
</organism>
<dbReference type="PRINTS" id="PR00598">
    <property type="entry name" value="HTHMARR"/>
</dbReference>